<dbReference type="Pfam" id="PF07714">
    <property type="entry name" value="PK_Tyr_Ser-Thr"/>
    <property type="match status" value="1"/>
</dbReference>
<dbReference type="GO" id="GO:0005524">
    <property type="term" value="F:ATP binding"/>
    <property type="evidence" value="ECO:0007669"/>
    <property type="project" value="InterPro"/>
</dbReference>
<gene>
    <name evidence="2" type="ORF">AMORRO_LOCUS7415</name>
</gene>
<organism evidence="2 3">
    <name type="scientific">Acaulospora morrowiae</name>
    <dbReference type="NCBI Taxonomy" id="94023"/>
    <lineage>
        <taxon>Eukaryota</taxon>
        <taxon>Fungi</taxon>
        <taxon>Fungi incertae sedis</taxon>
        <taxon>Mucoromycota</taxon>
        <taxon>Glomeromycotina</taxon>
        <taxon>Glomeromycetes</taxon>
        <taxon>Diversisporales</taxon>
        <taxon>Acaulosporaceae</taxon>
        <taxon>Acaulospora</taxon>
    </lineage>
</organism>
<comment type="caution">
    <text evidence="2">The sequence shown here is derived from an EMBL/GenBank/DDBJ whole genome shotgun (WGS) entry which is preliminary data.</text>
</comment>
<name>A0A9N9C8C2_9GLOM</name>
<accession>A0A9N9C8C2</accession>
<proteinExistence type="predicted"/>
<evidence type="ECO:0000313" key="2">
    <source>
        <dbReference type="EMBL" id="CAG8592658.1"/>
    </source>
</evidence>
<dbReference type="AlphaFoldDB" id="A0A9N9C8C2"/>
<evidence type="ECO:0000313" key="3">
    <source>
        <dbReference type="Proteomes" id="UP000789342"/>
    </source>
</evidence>
<evidence type="ECO:0000259" key="1">
    <source>
        <dbReference type="PROSITE" id="PS50011"/>
    </source>
</evidence>
<keyword evidence="3" id="KW-1185">Reference proteome</keyword>
<protein>
    <submittedName>
        <fullName evidence="2">14569_t:CDS:1</fullName>
    </submittedName>
</protein>
<dbReference type="Proteomes" id="UP000789342">
    <property type="component" value="Unassembled WGS sequence"/>
</dbReference>
<sequence>MELISTKKLKNHKKIVDEKHENFIRKFRKLIKSKATSRGNIVKIIEHFYSAKTYFMIIQYAHNGDLGTCLRTKFLEQNEYAKANLIPGVEGSPSYVNNARTMHGNLDFTNILTKNGGILMVMGFGSSVSLDEESFDPLNAESAPYSKGRTKH</sequence>
<feature type="domain" description="Protein kinase" evidence="1">
    <location>
        <begin position="1"/>
        <end position="152"/>
    </location>
</feature>
<dbReference type="EMBL" id="CAJVPV010005560">
    <property type="protein sequence ID" value="CAG8592658.1"/>
    <property type="molecule type" value="Genomic_DNA"/>
</dbReference>
<dbReference type="SUPFAM" id="SSF56112">
    <property type="entry name" value="Protein kinase-like (PK-like)"/>
    <property type="match status" value="1"/>
</dbReference>
<dbReference type="InterPro" id="IPR001245">
    <property type="entry name" value="Ser-Thr/Tyr_kinase_cat_dom"/>
</dbReference>
<dbReference type="GO" id="GO:0004672">
    <property type="term" value="F:protein kinase activity"/>
    <property type="evidence" value="ECO:0007669"/>
    <property type="project" value="InterPro"/>
</dbReference>
<dbReference type="InterPro" id="IPR000719">
    <property type="entry name" value="Prot_kinase_dom"/>
</dbReference>
<dbReference type="PROSITE" id="PS50011">
    <property type="entry name" value="PROTEIN_KINASE_DOM"/>
    <property type="match status" value="1"/>
</dbReference>
<dbReference type="Gene3D" id="1.10.510.10">
    <property type="entry name" value="Transferase(Phosphotransferase) domain 1"/>
    <property type="match status" value="1"/>
</dbReference>
<reference evidence="2" key="1">
    <citation type="submission" date="2021-06" db="EMBL/GenBank/DDBJ databases">
        <authorList>
            <person name="Kallberg Y."/>
            <person name="Tangrot J."/>
            <person name="Rosling A."/>
        </authorList>
    </citation>
    <scope>NUCLEOTIDE SEQUENCE</scope>
    <source>
        <strain evidence="2">CL551</strain>
    </source>
</reference>
<dbReference type="InterPro" id="IPR011009">
    <property type="entry name" value="Kinase-like_dom_sf"/>
</dbReference>